<evidence type="ECO:0000256" key="7">
    <source>
        <dbReference type="ARBA" id="ARBA00022777"/>
    </source>
</evidence>
<evidence type="ECO:0000259" key="12">
    <source>
        <dbReference type="Pfam" id="PF00696"/>
    </source>
</evidence>
<comment type="subunit">
    <text evidence="11">Homohexamer.</text>
</comment>
<feature type="binding site" evidence="11">
    <location>
        <position position="62"/>
    </location>
    <ligand>
        <name>ATP</name>
        <dbReference type="ChEBI" id="CHEBI:30616"/>
    </ligand>
</feature>
<evidence type="ECO:0000256" key="6">
    <source>
        <dbReference type="ARBA" id="ARBA00022741"/>
    </source>
</evidence>
<keyword evidence="8 11" id="KW-0067">ATP-binding</keyword>
<feature type="binding site" evidence="11">
    <location>
        <position position="78"/>
    </location>
    <ligand>
        <name>UMP</name>
        <dbReference type="ChEBI" id="CHEBI:57865"/>
    </ligand>
</feature>
<dbReference type="GO" id="GO:0005737">
    <property type="term" value="C:cytoplasm"/>
    <property type="evidence" value="ECO:0007669"/>
    <property type="project" value="UniProtKB-SubCell"/>
</dbReference>
<dbReference type="Pfam" id="PF00696">
    <property type="entry name" value="AA_kinase"/>
    <property type="match status" value="1"/>
</dbReference>
<evidence type="ECO:0000256" key="11">
    <source>
        <dbReference type="HAMAP-Rule" id="MF_01220"/>
    </source>
</evidence>
<evidence type="ECO:0000256" key="4">
    <source>
        <dbReference type="ARBA" id="ARBA00022490"/>
    </source>
</evidence>
<keyword evidence="5 11" id="KW-0808">Transferase</keyword>
<dbReference type="FunFam" id="3.40.1160.10:FF:000001">
    <property type="entry name" value="Uridylate kinase"/>
    <property type="match status" value="1"/>
</dbReference>
<organism evidence="13">
    <name type="scientific">candidate division WOR-3 bacterium</name>
    <dbReference type="NCBI Taxonomy" id="2052148"/>
    <lineage>
        <taxon>Bacteria</taxon>
        <taxon>Bacteria division WOR-3</taxon>
    </lineage>
</organism>
<dbReference type="Proteomes" id="UP000885931">
    <property type="component" value="Unassembled WGS sequence"/>
</dbReference>
<evidence type="ECO:0000256" key="1">
    <source>
        <dbReference type="ARBA" id="ARBA00004496"/>
    </source>
</evidence>
<dbReference type="GO" id="GO:0033862">
    <property type="term" value="F:UMP kinase activity"/>
    <property type="evidence" value="ECO:0007669"/>
    <property type="project" value="UniProtKB-EC"/>
</dbReference>
<comment type="catalytic activity">
    <reaction evidence="10 11">
        <text>UMP + ATP = UDP + ADP</text>
        <dbReference type="Rhea" id="RHEA:24400"/>
        <dbReference type="ChEBI" id="CHEBI:30616"/>
        <dbReference type="ChEBI" id="CHEBI:57865"/>
        <dbReference type="ChEBI" id="CHEBI:58223"/>
        <dbReference type="ChEBI" id="CHEBI:456216"/>
        <dbReference type="EC" id="2.7.4.22"/>
    </reaction>
</comment>
<feature type="binding site" evidence="11">
    <location>
        <position position="175"/>
    </location>
    <ligand>
        <name>ATP</name>
        <dbReference type="ChEBI" id="CHEBI:30616"/>
    </ligand>
</feature>
<feature type="binding site" evidence="11">
    <location>
        <begin position="14"/>
        <end position="17"/>
    </location>
    <ligand>
        <name>ATP</name>
        <dbReference type="ChEBI" id="CHEBI:30616"/>
    </ligand>
</feature>
<keyword evidence="7 11" id="KW-0418">Kinase</keyword>
<comment type="caution">
    <text evidence="11">Lacks conserved residue(s) required for the propagation of feature annotation.</text>
</comment>
<evidence type="ECO:0000256" key="3">
    <source>
        <dbReference type="ARBA" id="ARBA00007614"/>
    </source>
</evidence>
<comment type="similarity">
    <text evidence="3 11">Belongs to the UMP kinase family.</text>
</comment>
<dbReference type="PANTHER" id="PTHR42833">
    <property type="entry name" value="URIDYLATE KINASE"/>
    <property type="match status" value="1"/>
</dbReference>
<dbReference type="NCBIfam" id="TIGR02075">
    <property type="entry name" value="pyrH_bact"/>
    <property type="match status" value="1"/>
</dbReference>
<feature type="domain" description="Aspartate/glutamate/uridylate kinase" evidence="12">
    <location>
        <begin position="9"/>
        <end position="220"/>
    </location>
</feature>
<dbReference type="EMBL" id="DRBW01000213">
    <property type="protein sequence ID" value="HDM90695.1"/>
    <property type="molecule type" value="Genomic_DNA"/>
</dbReference>
<dbReference type="UniPathway" id="UPA00159">
    <property type="reaction ID" value="UER00275"/>
</dbReference>
<proteinExistence type="inferred from homology"/>
<evidence type="ECO:0000256" key="5">
    <source>
        <dbReference type="ARBA" id="ARBA00022679"/>
    </source>
</evidence>
<comment type="activity regulation">
    <text evidence="11">Inhibited by UTP.</text>
</comment>
<feature type="binding site" evidence="11">
    <location>
        <position position="58"/>
    </location>
    <ligand>
        <name>ATP</name>
        <dbReference type="ChEBI" id="CHEBI:30616"/>
    </ligand>
</feature>
<evidence type="ECO:0000256" key="10">
    <source>
        <dbReference type="ARBA" id="ARBA00047767"/>
    </source>
</evidence>
<dbReference type="PANTHER" id="PTHR42833:SF4">
    <property type="entry name" value="URIDYLATE KINASE PUMPKIN, CHLOROPLASTIC"/>
    <property type="match status" value="1"/>
</dbReference>
<dbReference type="InterPro" id="IPR036393">
    <property type="entry name" value="AceGlu_kinase-like_sf"/>
</dbReference>
<dbReference type="GO" id="GO:0044210">
    <property type="term" value="P:'de novo' CTP biosynthetic process"/>
    <property type="evidence" value="ECO:0007669"/>
    <property type="project" value="UniProtKB-UniRule"/>
</dbReference>
<comment type="pathway">
    <text evidence="2 11">Pyrimidine metabolism; CTP biosynthesis via de novo pathway; UDP from UMP (UMPK route): step 1/1.</text>
</comment>
<protein>
    <recommendedName>
        <fullName evidence="11">Uridylate kinase</fullName>
        <shortName evidence="11">UK</shortName>
        <ecNumber evidence="11">2.7.4.22</ecNumber>
    </recommendedName>
    <alternativeName>
        <fullName evidence="11">Uridine monophosphate kinase</fullName>
        <shortName evidence="11">UMP kinase</shortName>
        <shortName evidence="11">UMPK</shortName>
    </alternativeName>
</protein>
<comment type="subcellular location">
    <subcellularLocation>
        <location evidence="1 11">Cytoplasm</location>
    </subcellularLocation>
</comment>
<feature type="binding site" evidence="11">
    <location>
        <position position="172"/>
    </location>
    <ligand>
        <name>ATP</name>
        <dbReference type="ChEBI" id="CHEBI:30616"/>
    </ligand>
</feature>
<dbReference type="CDD" id="cd04254">
    <property type="entry name" value="AAK_UMPK-PyrH-Ec"/>
    <property type="match status" value="1"/>
</dbReference>
<dbReference type="EC" id="2.7.4.22" evidence="11"/>
<dbReference type="Gene3D" id="3.40.1160.10">
    <property type="entry name" value="Acetylglutamate kinase-like"/>
    <property type="match status" value="1"/>
</dbReference>
<keyword evidence="6 11" id="KW-0547">Nucleotide-binding</keyword>
<dbReference type="PIRSF" id="PIRSF005650">
    <property type="entry name" value="Uridylate_kin"/>
    <property type="match status" value="1"/>
</dbReference>
<keyword evidence="4 11" id="KW-0963">Cytoplasm</keyword>
<feature type="binding site" evidence="11">
    <location>
        <begin position="139"/>
        <end position="146"/>
    </location>
    <ligand>
        <name>UMP</name>
        <dbReference type="ChEBI" id="CHEBI:57865"/>
    </ligand>
</feature>
<keyword evidence="9 11" id="KW-0665">Pyrimidine biosynthesis</keyword>
<evidence type="ECO:0000256" key="9">
    <source>
        <dbReference type="ARBA" id="ARBA00022975"/>
    </source>
</evidence>
<accession>A0A7C0XBC0</accession>
<dbReference type="GO" id="GO:0005524">
    <property type="term" value="F:ATP binding"/>
    <property type="evidence" value="ECO:0007669"/>
    <property type="project" value="UniProtKB-KW"/>
</dbReference>
<dbReference type="GO" id="GO:0006225">
    <property type="term" value="P:UDP biosynthetic process"/>
    <property type="evidence" value="ECO:0007669"/>
    <property type="project" value="TreeGrafter"/>
</dbReference>
<comment type="function">
    <text evidence="11">Catalyzes the reversible phosphorylation of UMP to UDP.</text>
</comment>
<dbReference type="InterPro" id="IPR011817">
    <property type="entry name" value="Uridylate_kinase"/>
</dbReference>
<reference evidence="13" key="1">
    <citation type="journal article" date="2020" name="mSystems">
        <title>Genome- and Community-Level Interaction Insights into Carbon Utilization and Element Cycling Functions of Hydrothermarchaeota in Hydrothermal Sediment.</title>
        <authorList>
            <person name="Zhou Z."/>
            <person name="Liu Y."/>
            <person name="Xu W."/>
            <person name="Pan J."/>
            <person name="Luo Z.H."/>
            <person name="Li M."/>
        </authorList>
    </citation>
    <scope>NUCLEOTIDE SEQUENCE [LARGE SCALE GENOMIC DNA]</scope>
    <source>
        <strain evidence="13">HyVt-237</strain>
    </source>
</reference>
<dbReference type="InterPro" id="IPR001048">
    <property type="entry name" value="Asp/Glu/Uridylate_kinase"/>
</dbReference>
<sequence length="246" mass="27171">MERSEPRYKRVLLKISGELLGGSGGDAFSEENLRFIVDEISEVVELFGIEVGLVVGAGNIVRGEKLYRALGIDRSTADYMGMIGTIINSLALQSAFEKRGLKAVVMSSLEIRGVVKPYAIREAMDHLRERKIVIFAGGTGSPYFTTDTAAALRAVETGCDVLLKGTKVDGVFDRDPEVHSDARKIDRIDFDEVIRRELRVMDITAFTLCRENSLPIIVFNLTERGNLKKAVMGEKVGTLVWSKKEA</sequence>
<dbReference type="AlphaFoldDB" id="A0A7C0XBC0"/>
<evidence type="ECO:0000313" key="13">
    <source>
        <dbReference type="EMBL" id="HDM90695.1"/>
    </source>
</evidence>
<comment type="caution">
    <text evidence="13">The sequence shown here is derived from an EMBL/GenBank/DDBJ whole genome shotgun (WGS) entry which is preliminary data.</text>
</comment>
<feature type="binding site" evidence="11">
    <location>
        <position position="166"/>
    </location>
    <ligand>
        <name>ATP</name>
        <dbReference type="ChEBI" id="CHEBI:30616"/>
    </ligand>
</feature>
<dbReference type="HAMAP" id="MF_01220_B">
    <property type="entry name" value="PyrH_B"/>
    <property type="match status" value="1"/>
</dbReference>
<evidence type="ECO:0000256" key="8">
    <source>
        <dbReference type="ARBA" id="ARBA00022840"/>
    </source>
</evidence>
<dbReference type="InterPro" id="IPR015963">
    <property type="entry name" value="Uridylate_kinase_bac"/>
</dbReference>
<evidence type="ECO:0000256" key="2">
    <source>
        <dbReference type="ARBA" id="ARBA00004791"/>
    </source>
</evidence>
<gene>
    <name evidence="11" type="primary">pyrH</name>
    <name evidence="13" type="ORF">ENG67_05790</name>
</gene>
<dbReference type="SUPFAM" id="SSF53633">
    <property type="entry name" value="Carbamate kinase-like"/>
    <property type="match status" value="1"/>
</dbReference>
<name>A0A7C0XBC0_UNCW3</name>